<evidence type="ECO:0000256" key="3">
    <source>
        <dbReference type="ARBA" id="ARBA00022741"/>
    </source>
</evidence>
<organism evidence="8 9">
    <name type="scientific">[Candida] arabinofermentans NRRL YB-2248</name>
    <dbReference type="NCBI Taxonomy" id="983967"/>
    <lineage>
        <taxon>Eukaryota</taxon>
        <taxon>Fungi</taxon>
        <taxon>Dikarya</taxon>
        <taxon>Ascomycota</taxon>
        <taxon>Saccharomycotina</taxon>
        <taxon>Pichiomycetes</taxon>
        <taxon>Pichiales</taxon>
        <taxon>Pichiaceae</taxon>
        <taxon>Ogataea</taxon>
        <taxon>Ogataea/Candida clade</taxon>
    </lineage>
</organism>
<dbReference type="PRINTS" id="PR01042">
    <property type="entry name" value="TRNASYNTHASP"/>
</dbReference>
<evidence type="ECO:0000256" key="5">
    <source>
        <dbReference type="ARBA" id="ARBA00022917"/>
    </source>
</evidence>
<dbReference type="PANTHER" id="PTHR22594">
    <property type="entry name" value="ASPARTYL/LYSYL-TRNA SYNTHETASE"/>
    <property type="match status" value="1"/>
</dbReference>
<comment type="similarity">
    <text evidence="1">Belongs to the class-II aminoacyl-tRNA synthetase family. Type 1 subfamily.</text>
</comment>
<dbReference type="AlphaFoldDB" id="A0A1E4SXY9"/>
<keyword evidence="4" id="KW-0067">ATP-binding</keyword>
<dbReference type="Gene3D" id="3.30.1360.30">
    <property type="entry name" value="GAD-like domain"/>
    <property type="match status" value="1"/>
</dbReference>
<keyword evidence="3" id="KW-0547">Nucleotide-binding</keyword>
<evidence type="ECO:0000256" key="2">
    <source>
        <dbReference type="ARBA" id="ARBA00022598"/>
    </source>
</evidence>
<dbReference type="NCBIfam" id="NF001750">
    <property type="entry name" value="PRK00476.1"/>
    <property type="match status" value="1"/>
</dbReference>
<keyword evidence="6" id="KW-0030">Aminoacyl-tRNA synthetase</keyword>
<dbReference type="STRING" id="983967.A0A1E4SXY9"/>
<dbReference type="InterPro" id="IPR006195">
    <property type="entry name" value="aa-tRNA-synth_II"/>
</dbReference>
<gene>
    <name evidence="8" type="ORF">CANARDRAFT_8718</name>
</gene>
<name>A0A1E4SXY9_9ASCO</name>
<dbReference type="InterPro" id="IPR004115">
    <property type="entry name" value="GAD-like_sf"/>
</dbReference>
<feature type="domain" description="Aminoacyl-transfer RNA synthetases class-II family profile" evidence="7">
    <location>
        <begin position="192"/>
        <end position="659"/>
    </location>
</feature>
<dbReference type="InterPro" id="IPR002312">
    <property type="entry name" value="Asp/Asn-tRNA-synth_IIb"/>
</dbReference>
<evidence type="ECO:0000256" key="6">
    <source>
        <dbReference type="ARBA" id="ARBA00023146"/>
    </source>
</evidence>
<keyword evidence="9" id="KW-1185">Reference proteome</keyword>
<evidence type="ECO:0000259" key="7">
    <source>
        <dbReference type="PROSITE" id="PS50862"/>
    </source>
</evidence>
<dbReference type="SUPFAM" id="SSF55681">
    <property type="entry name" value="Class II aaRS and biotin synthetases"/>
    <property type="match status" value="1"/>
</dbReference>
<dbReference type="Gene3D" id="2.40.50.140">
    <property type="entry name" value="Nucleic acid-binding proteins"/>
    <property type="match status" value="1"/>
</dbReference>
<dbReference type="InterPro" id="IPR004364">
    <property type="entry name" value="Aa-tRNA-synt_II"/>
</dbReference>
<dbReference type="InterPro" id="IPR004524">
    <property type="entry name" value="Asp-tRNA-ligase_1"/>
</dbReference>
<dbReference type="GO" id="GO:0005739">
    <property type="term" value="C:mitochondrion"/>
    <property type="evidence" value="ECO:0007669"/>
    <property type="project" value="TreeGrafter"/>
</dbReference>
<evidence type="ECO:0000313" key="8">
    <source>
        <dbReference type="EMBL" id="ODV84365.1"/>
    </source>
</evidence>
<dbReference type="NCBIfam" id="TIGR00459">
    <property type="entry name" value="aspS_bact"/>
    <property type="match status" value="1"/>
</dbReference>
<dbReference type="HAMAP" id="MF_00044">
    <property type="entry name" value="Asp_tRNA_synth_type1"/>
    <property type="match status" value="1"/>
</dbReference>
<keyword evidence="2" id="KW-0436">Ligase</keyword>
<dbReference type="Proteomes" id="UP000094801">
    <property type="component" value="Unassembled WGS sequence"/>
</dbReference>
<dbReference type="PANTHER" id="PTHR22594:SF5">
    <property type="entry name" value="ASPARTATE--TRNA LIGASE, MITOCHONDRIAL"/>
    <property type="match status" value="1"/>
</dbReference>
<evidence type="ECO:0000313" key="9">
    <source>
        <dbReference type="Proteomes" id="UP000094801"/>
    </source>
</evidence>
<dbReference type="InterPro" id="IPR012340">
    <property type="entry name" value="NA-bd_OB-fold"/>
</dbReference>
<evidence type="ECO:0000256" key="4">
    <source>
        <dbReference type="ARBA" id="ARBA00022840"/>
    </source>
</evidence>
<dbReference type="InterPro" id="IPR045864">
    <property type="entry name" value="aa-tRNA-synth_II/BPL/LPL"/>
</dbReference>
<protein>
    <recommendedName>
        <fullName evidence="7">Aminoacyl-transfer RNA synthetases class-II family profile domain-containing protein</fullName>
    </recommendedName>
</protein>
<dbReference type="GO" id="GO:0005524">
    <property type="term" value="F:ATP binding"/>
    <property type="evidence" value="ECO:0007669"/>
    <property type="project" value="UniProtKB-KW"/>
</dbReference>
<dbReference type="GO" id="GO:0004815">
    <property type="term" value="F:aspartate-tRNA ligase activity"/>
    <property type="evidence" value="ECO:0007669"/>
    <property type="project" value="TreeGrafter"/>
</dbReference>
<proteinExistence type="inferred from homology"/>
<dbReference type="OrthoDB" id="439710at2759"/>
<sequence>MWGHYHKLRADVLKSSIYKRYLTSLPEAASTIQKFRFKKHTHAIKDINDNATKLIEDSIEVTLNGWIDGTPRKLSKKLIFSHFRDFNSDHTQIVTKDEALSQKLRALKPEDPISITGTISLKKSHSSDEESKWELIATSIQLLNPTATSTTSQLDSLKTTPSQYPPEYRYLQLRHPYYQRSLKQRALAASIIRSTLSTKHDLTEIETPILFKSTPEGAKEFLVPSRTTNPKGSFYALPQSPQQYKQLLMASGVKGYYQIARCFRDEDLRADRQPEFTQVDLELAWCDGEDVRKVVRSVVGEVWKSIRGLPLYRVDFETGDLVEVGEAEQFPELSYKDALSKFGIDKPDLRSRLEFVDLSEAFDGPLNSPSFPVTEACVLKGALTDSEKLPKQLFDSNEYKVRRPYIIKIKDKDALKTWNKELPINITARVEALNAKLNLEVGDIVAISDRATLSYENPTPLGRFRQLAVQYFPTKWRRDISSSSTPQSKPENIFVCSWVVDFPLFSPIEVEDDLKGQDVIKQPYPLYDFNAYESTHHPFTMAKLDDYPLLQTDPLKVHGDHYDLVINGVELGGGSRRIHDSELQMYIFKEILKIENPMALFGHLLNAFESGCPPHAGLALGFDRLCAMLMNTGSIRDVVAFPKTQAGIDPVVESPSVVPEKVLDLYHIRVKQ</sequence>
<evidence type="ECO:0000256" key="1">
    <source>
        <dbReference type="ARBA" id="ARBA00006303"/>
    </source>
</evidence>
<dbReference type="EMBL" id="KV453857">
    <property type="protein sequence ID" value="ODV84365.1"/>
    <property type="molecule type" value="Genomic_DNA"/>
</dbReference>
<reference evidence="9" key="1">
    <citation type="submission" date="2016-04" db="EMBL/GenBank/DDBJ databases">
        <title>Comparative genomics of biotechnologically important yeasts.</title>
        <authorList>
            <consortium name="DOE Joint Genome Institute"/>
            <person name="Riley R."/>
            <person name="Haridas S."/>
            <person name="Wolfe K.H."/>
            <person name="Lopes M.R."/>
            <person name="Hittinger C.T."/>
            <person name="Goker M."/>
            <person name="Salamov A."/>
            <person name="Wisecaver J."/>
            <person name="Long T.M."/>
            <person name="Aerts A.L."/>
            <person name="Barry K."/>
            <person name="Choi C."/>
            <person name="Clum A."/>
            <person name="Coughlan A.Y."/>
            <person name="Deshpande S."/>
            <person name="Douglass A.P."/>
            <person name="Hanson S.J."/>
            <person name="Klenk H.-P."/>
            <person name="Labutti K."/>
            <person name="Lapidus A."/>
            <person name="Lindquist E."/>
            <person name="Lipzen A."/>
            <person name="Meier-Kolthoff J.P."/>
            <person name="Ohm R.A."/>
            <person name="Otillar R.P."/>
            <person name="Pangilinan J."/>
            <person name="Peng Y."/>
            <person name="Rokas A."/>
            <person name="Rosa C.A."/>
            <person name="Scheuner C."/>
            <person name="Sibirny A.A."/>
            <person name="Slot J.C."/>
            <person name="Stielow J.B."/>
            <person name="Sun H."/>
            <person name="Kurtzman C.P."/>
            <person name="Blackwell M."/>
            <person name="Grigoriev I.V."/>
            <person name="Jeffries T.W."/>
        </authorList>
    </citation>
    <scope>NUCLEOTIDE SEQUENCE [LARGE SCALE GENOMIC DNA]</scope>
    <source>
        <strain evidence="9">NRRL YB-2248</strain>
    </source>
</reference>
<keyword evidence="5" id="KW-0648">Protein biosynthesis</keyword>
<dbReference type="PROSITE" id="PS50862">
    <property type="entry name" value="AA_TRNA_LIGASE_II"/>
    <property type="match status" value="1"/>
</dbReference>
<dbReference type="SUPFAM" id="SSF50249">
    <property type="entry name" value="Nucleic acid-binding proteins"/>
    <property type="match status" value="1"/>
</dbReference>
<dbReference type="Gene3D" id="3.30.930.10">
    <property type="entry name" value="Bira Bifunctional Protein, Domain 2"/>
    <property type="match status" value="1"/>
</dbReference>
<accession>A0A1E4SXY9</accession>
<dbReference type="Pfam" id="PF00152">
    <property type="entry name" value="tRNA-synt_2"/>
    <property type="match status" value="1"/>
</dbReference>
<dbReference type="GO" id="GO:0006422">
    <property type="term" value="P:aspartyl-tRNA aminoacylation"/>
    <property type="evidence" value="ECO:0007669"/>
    <property type="project" value="TreeGrafter"/>
</dbReference>